<dbReference type="SUPFAM" id="SSF46785">
    <property type="entry name" value="Winged helix' DNA-binding domain"/>
    <property type="match status" value="1"/>
</dbReference>
<dbReference type="Pfam" id="PF07508">
    <property type="entry name" value="Recombinase"/>
    <property type="match status" value="1"/>
</dbReference>
<dbReference type="InterPro" id="IPR006119">
    <property type="entry name" value="Resolv_N"/>
</dbReference>
<feature type="coiled-coil region" evidence="5">
    <location>
        <begin position="424"/>
        <end position="481"/>
    </location>
</feature>
<dbReference type="PROSITE" id="PS00397">
    <property type="entry name" value="RECOMBINASES_1"/>
    <property type="match status" value="1"/>
</dbReference>
<keyword evidence="2" id="KW-0238">DNA-binding</keyword>
<sequence>MVLKKAALYVRVSTLHQIDKDSLPFQRQELENYAKYALNIDNVEIFEDAGYSAKNTDRPKYQQMMQRIRNGEFTHLLVWKIDRISRNLKDFSEMYDELKNYKVTFVSKNEQFDTSTAMGEAMLKIILVFAELERKLTAERVFSIMLSRAEKGLWNGATVPIGYVWSDKEEFPVVDPEESKIVQDIYNLYESTRSTLKVAYRLQEENIATKRNGQWTAKTVRDILRNSFYVGTYSYNKRESGGSRRLKNKDEWVVVENNHPGIIKKEQFERVNQLLSDNYRGLTDVQRADIHKHIFSKMLYCGKCNALLTAGLDSARKDGYRPSRYTCVTSGKARRCSNYVSDIIVGPFIFNYVSNLIRLQERITPKHSIRDMERALLRGNAFIDVVGVDNESLKETYFALTNGMQGQVYSLATKNENIIPDIEIVRLEKERVKFEKALTRLEDLYLFDEDGISQKDYIFKKRDLQERLEEIVLGINSLQQKSENKTSDAFINNAQHFLITKEIQQARNVDYRDLSDTVGREALSDFMHTIIDNVVVLDKRVQSITFKNGITHTFAYNSLLQSKSAAPTRMQYKNYEGAVLEYLKENGPASRADLQKATNISRDGIFTLLGELIERGFVLKTGKSTATRYHFNEKIT</sequence>
<dbReference type="Proteomes" id="UP001478862">
    <property type="component" value="Unassembled WGS sequence"/>
</dbReference>
<organism evidence="8 9">
    <name type="scientific">Lysinibacillus zambalensis</name>
    <dbReference type="NCBI Taxonomy" id="3160866"/>
    <lineage>
        <taxon>Bacteria</taxon>
        <taxon>Bacillati</taxon>
        <taxon>Bacillota</taxon>
        <taxon>Bacilli</taxon>
        <taxon>Bacillales</taxon>
        <taxon>Bacillaceae</taxon>
        <taxon>Lysinibacillus</taxon>
    </lineage>
</organism>
<dbReference type="InterPro" id="IPR050639">
    <property type="entry name" value="SSR_resolvase"/>
</dbReference>
<feature type="domain" description="Resolvase/invertase-type recombinase catalytic" evidence="6">
    <location>
        <begin position="5"/>
        <end position="152"/>
    </location>
</feature>
<dbReference type="SUPFAM" id="SSF53041">
    <property type="entry name" value="Resolvase-like"/>
    <property type="match status" value="1"/>
</dbReference>
<evidence type="ECO:0000256" key="2">
    <source>
        <dbReference type="ARBA" id="ARBA00023125"/>
    </source>
</evidence>
<dbReference type="InterPro" id="IPR036388">
    <property type="entry name" value="WH-like_DNA-bd_sf"/>
</dbReference>
<evidence type="ECO:0000256" key="3">
    <source>
        <dbReference type="ARBA" id="ARBA00023172"/>
    </source>
</evidence>
<dbReference type="InterPro" id="IPR011109">
    <property type="entry name" value="DNA_bind_recombinase_dom"/>
</dbReference>
<dbReference type="PROSITE" id="PS51736">
    <property type="entry name" value="RECOMBINASES_3"/>
    <property type="match status" value="1"/>
</dbReference>
<evidence type="ECO:0000259" key="6">
    <source>
        <dbReference type="PROSITE" id="PS51736"/>
    </source>
</evidence>
<evidence type="ECO:0000256" key="1">
    <source>
        <dbReference type="ARBA" id="ARBA00022908"/>
    </source>
</evidence>
<dbReference type="EMBL" id="JBEGDG010000010">
    <property type="protein sequence ID" value="MEQ6355951.1"/>
    <property type="molecule type" value="Genomic_DNA"/>
</dbReference>
<proteinExistence type="predicted"/>
<dbReference type="RefSeq" id="WP_349660462.1">
    <property type="nucleotide sequence ID" value="NZ_JBEGDG010000010.1"/>
</dbReference>
<dbReference type="Gene3D" id="3.90.1750.20">
    <property type="entry name" value="Putative Large Serine Recombinase, Chain B, Domain 2"/>
    <property type="match status" value="1"/>
</dbReference>
<dbReference type="Gene3D" id="3.40.50.1390">
    <property type="entry name" value="Resolvase, N-terminal catalytic domain"/>
    <property type="match status" value="1"/>
</dbReference>
<evidence type="ECO:0000313" key="8">
    <source>
        <dbReference type="EMBL" id="MEQ6355951.1"/>
    </source>
</evidence>
<feature type="domain" description="Recombinase" evidence="7">
    <location>
        <begin position="160"/>
        <end position="281"/>
    </location>
</feature>
<evidence type="ECO:0000256" key="4">
    <source>
        <dbReference type="PROSITE-ProRule" id="PRU10137"/>
    </source>
</evidence>
<keyword evidence="9" id="KW-1185">Reference proteome</keyword>
<keyword evidence="1" id="KW-0229">DNA integration</keyword>
<dbReference type="InterPro" id="IPR036390">
    <property type="entry name" value="WH_DNA-bd_sf"/>
</dbReference>
<dbReference type="Gene3D" id="1.10.10.10">
    <property type="entry name" value="Winged helix-like DNA-binding domain superfamily/Winged helix DNA-binding domain"/>
    <property type="match status" value="1"/>
</dbReference>
<dbReference type="CDD" id="cd00338">
    <property type="entry name" value="Ser_Recombinase"/>
    <property type="match status" value="1"/>
</dbReference>
<dbReference type="InterPro" id="IPR006118">
    <property type="entry name" value="Recombinase_CS"/>
</dbReference>
<dbReference type="Pfam" id="PF00239">
    <property type="entry name" value="Resolvase"/>
    <property type="match status" value="1"/>
</dbReference>
<dbReference type="PANTHER" id="PTHR30461:SF23">
    <property type="entry name" value="DNA RECOMBINASE-RELATED"/>
    <property type="match status" value="1"/>
</dbReference>
<feature type="active site" description="O-(5'-phospho-DNA)-serine intermediate" evidence="4">
    <location>
        <position position="13"/>
    </location>
</feature>
<dbReference type="PANTHER" id="PTHR30461">
    <property type="entry name" value="DNA-INVERTASE FROM LAMBDOID PROPHAGE"/>
    <property type="match status" value="1"/>
</dbReference>
<evidence type="ECO:0000313" key="9">
    <source>
        <dbReference type="Proteomes" id="UP001478862"/>
    </source>
</evidence>
<dbReference type="InterPro" id="IPR036162">
    <property type="entry name" value="Resolvase-like_N_sf"/>
</dbReference>
<keyword evidence="5" id="KW-0175">Coiled coil</keyword>
<name>A0ABV1MTW9_9BACI</name>
<evidence type="ECO:0000259" key="7">
    <source>
        <dbReference type="PROSITE" id="PS51737"/>
    </source>
</evidence>
<accession>A0ABV1MTW9</accession>
<dbReference type="SMART" id="SM00857">
    <property type="entry name" value="Resolvase"/>
    <property type="match status" value="1"/>
</dbReference>
<dbReference type="InterPro" id="IPR038109">
    <property type="entry name" value="DNA_bind_recomb_sf"/>
</dbReference>
<evidence type="ECO:0000256" key="5">
    <source>
        <dbReference type="SAM" id="Coils"/>
    </source>
</evidence>
<keyword evidence="3" id="KW-0233">DNA recombination</keyword>
<gene>
    <name evidence="8" type="ORF">ABNX05_15075</name>
</gene>
<dbReference type="PROSITE" id="PS51737">
    <property type="entry name" value="RECOMBINASE_DNA_BIND"/>
    <property type="match status" value="1"/>
</dbReference>
<protein>
    <submittedName>
        <fullName evidence="8">Recombinase family protein</fullName>
    </submittedName>
</protein>
<comment type="caution">
    <text evidence="8">The sequence shown here is derived from an EMBL/GenBank/DDBJ whole genome shotgun (WGS) entry which is preliminary data.</text>
</comment>
<reference evidence="8 9" key="1">
    <citation type="submission" date="2024-06" db="EMBL/GenBank/DDBJ databases">
        <title>Lysinibacillus zambalefons sp. nov., a Novel Firmicute Isolated from the Poon Bato Zambales Hyperalkaline Spring.</title>
        <authorList>
            <person name="Aja J.A."/>
            <person name="Lazaro J.E.H."/>
            <person name="Llorin L.D."/>
            <person name="Lim K.R."/>
            <person name="Teodosio J."/>
            <person name="Dalisay D.S."/>
        </authorList>
    </citation>
    <scope>NUCLEOTIDE SEQUENCE [LARGE SCALE GENOMIC DNA]</scope>
    <source>
        <strain evidence="8 9">M3</strain>
    </source>
</reference>